<feature type="transmembrane region" description="Helical" evidence="7">
    <location>
        <begin position="172"/>
        <end position="200"/>
    </location>
</feature>
<comment type="caution">
    <text evidence="8">The sequence shown here is derived from an EMBL/GenBank/DDBJ whole genome shotgun (WGS) entry which is preliminary data.</text>
</comment>
<dbReference type="CDD" id="cd06173">
    <property type="entry name" value="MFS_MefA_like"/>
    <property type="match status" value="1"/>
</dbReference>
<keyword evidence="5 7" id="KW-1133">Transmembrane helix</keyword>
<feature type="transmembrane region" description="Helical" evidence="7">
    <location>
        <begin position="322"/>
        <end position="344"/>
    </location>
</feature>
<keyword evidence="3" id="KW-1003">Cell membrane</keyword>
<dbReference type="InterPro" id="IPR010290">
    <property type="entry name" value="TM_effector"/>
</dbReference>
<feature type="transmembrane region" description="Helical" evidence="7">
    <location>
        <begin position="236"/>
        <end position="255"/>
    </location>
</feature>
<keyword evidence="9" id="KW-1185">Reference proteome</keyword>
<feature type="transmembrane region" description="Helical" evidence="7">
    <location>
        <begin position="91"/>
        <end position="124"/>
    </location>
</feature>
<feature type="transmembrane region" description="Helical" evidence="7">
    <location>
        <begin position="356"/>
        <end position="378"/>
    </location>
</feature>
<evidence type="ECO:0000256" key="3">
    <source>
        <dbReference type="ARBA" id="ARBA00022475"/>
    </source>
</evidence>
<dbReference type="InterPro" id="IPR036259">
    <property type="entry name" value="MFS_trans_sf"/>
</dbReference>
<keyword evidence="6 7" id="KW-0472">Membrane</keyword>
<evidence type="ECO:0000256" key="6">
    <source>
        <dbReference type="ARBA" id="ARBA00023136"/>
    </source>
</evidence>
<dbReference type="PANTHER" id="PTHR23513">
    <property type="entry name" value="INTEGRAL MEMBRANE EFFLUX PROTEIN-RELATED"/>
    <property type="match status" value="1"/>
</dbReference>
<reference evidence="9" key="1">
    <citation type="journal article" date="2019" name="Int. J. Syst. Evol. Microbiol.">
        <title>The Global Catalogue of Microorganisms (GCM) 10K type strain sequencing project: providing services to taxonomists for standard genome sequencing and annotation.</title>
        <authorList>
            <consortium name="The Broad Institute Genomics Platform"/>
            <consortium name="The Broad Institute Genome Sequencing Center for Infectious Disease"/>
            <person name="Wu L."/>
            <person name="Ma J."/>
        </authorList>
    </citation>
    <scope>NUCLEOTIDE SEQUENCE [LARGE SCALE GENOMIC DNA]</scope>
    <source>
        <strain evidence="9">JCM 18302</strain>
    </source>
</reference>
<proteinExistence type="predicted"/>
<dbReference type="Proteomes" id="UP001500804">
    <property type="component" value="Unassembled WGS sequence"/>
</dbReference>
<dbReference type="Gene3D" id="1.20.1250.20">
    <property type="entry name" value="MFS general substrate transporter like domains"/>
    <property type="match status" value="1"/>
</dbReference>
<feature type="transmembrane region" description="Helical" evidence="7">
    <location>
        <begin position="59"/>
        <end position="79"/>
    </location>
</feature>
<comment type="subcellular location">
    <subcellularLocation>
        <location evidence="1">Cell membrane</location>
        <topology evidence="1">Multi-pass membrane protein</topology>
    </subcellularLocation>
</comment>
<evidence type="ECO:0000256" key="1">
    <source>
        <dbReference type="ARBA" id="ARBA00004651"/>
    </source>
</evidence>
<dbReference type="Pfam" id="PF05977">
    <property type="entry name" value="MFS_3"/>
    <property type="match status" value="1"/>
</dbReference>
<evidence type="ECO:0000256" key="5">
    <source>
        <dbReference type="ARBA" id="ARBA00022989"/>
    </source>
</evidence>
<evidence type="ECO:0000256" key="2">
    <source>
        <dbReference type="ARBA" id="ARBA00022448"/>
    </source>
</evidence>
<dbReference type="EMBL" id="BAABJO010000026">
    <property type="protein sequence ID" value="GAA5133211.1"/>
    <property type="molecule type" value="Genomic_DNA"/>
</dbReference>
<name>A0ABP9NZ15_9PSEU</name>
<accession>A0ABP9NZ15</accession>
<protein>
    <submittedName>
        <fullName evidence="8">MFS transporter</fullName>
    </submittedName>
</protein>
<evidence type="ECO:0000313" key="9">
    <source>
        <dbReference type="Proteomes" id="UP001500804"/>
    </source>
</evidence>
<dbReference type="SUPFAM" id="SSF103473">
    <property type="entry name" value="MFS general substrate transporter"/>
    <property type="match status" value="1"/>
</dbReference>
<evidence type="ECO:0000256" key="4">
    <source>
        <dbReference type="ARBA" id="ARBA00022692"/>
    </source>
</evidence>
<keyword evidence="2" id="KW-0813">Transport</keyword>
<evidence type="ECO:0000256" key="7">
    <source>
        <dbReference type="SAM" id="Phobius"/>
    </source>
</evidence>
<sequence>MCERVTPGSPAGFLARTVRSLHHPNYRRYLGGHALSVVGTWMQRVAQDWLVLELTGDPVAVGTALALQFLPMLLLGVWGGVLVDRLDRWKLLVATQAASAVLAAVLAATTLLGVTTLGLVYLMAALLGLVTVVDSPARHTFVTDLVPPGDYVNAQALNSTIHNTGRLVGPAVAGLVIAATGAGEAFALNAVSFAAVLVGLARIDRSALHRAAKAASGRGQAMAGLRYAWGHRELRACLFLVAVVGLFSQNFRVILPVTAADVLGGDAATYGYLTSALGLGAVLGAVGAASSVTVTGRRLLACTVALGATNLLMALAGQLAVALAGLVAVGVANIAFNTMARSLLQLRSAPEMQGRVMALHVLLNLGTTPLGGPLLGWVCAVAGSPWGFVVAGGAALLAVGVVARRLLTG</sequence>
<gene>
    <name evidence="8" type="ORF">GCM10023320_59060</name>
</gene>
<dbReference type="RefSeq" id="WP_345609359.1">
    <property type="nucleotide sequence ID" value="NZ_BAABJO010000026.1"/>
</dbReference>
<feature type="transmembrane region" description="Helical" evidence="7">
    <location>
        <begin position="384"/>
        <end position="403"/>
    </location>
</feature>
<dbReference type="PANTHER" id="PTHR23513:SF11">
    <property type="entry name" value="STAPHYLOFERRIN A TRANSPORTER"/>
    <property type="match status" value="1"/>
</dbReference>
<feature type="transmembrane region" description="Helical" evidence="7">
    <location>
        <begin position="299"/>
        <end position="316"/>
    </location>
</feature>
<feature type="transmembrane region" description="Helical" evidence="7">
    <location>
        <begin position="267"/>
        <end position="287"/>
    </location>
</feature>
<evidence type="ECO:0000313" key="8">
    <source>
        <dbReference type="EMBL" id="GAA5133211.1"/>
    </source>
</evidence>
<organism evidence="8 9">
    <name type="scientific">Pseudonocardia adelaidensis</name>
    <dbReference type="NCBI Taxonomy" id="648754"/>
    <lineage>
        <taxon>Bacteria</taxon>
        <taxon>Bacillati</taxon>
        <taxon>Actinomycetota</taxon>
        <taxon>Actinomycetes</taxon>
        <taxon>Pseudonocardiales</taxon>
        <taxon>Pseudonocardiaceae</taxon>
        <taxon>Pseudonocardia</taxon>
    </lineage>
</organism>
<keyword evidence="4 7" id="KW-0812">Transmembrane</keyword>